<comment type="caution">
    <text evidence="1">The sequence shown here is derived from an EMBL/GenBank/DDBJ whole genome shotgun (WGS) entry which is preliminary data.</text>
</comment>
<dbReference type="PANTHER" id="PTHR45913">
    <property type="entry name" value="EPM2A-INTERACTING PROTEIN 1"/>
    <property type="match status" value="1"/>
</dbReference>
<dbReference type="EMBL" id="CAVLGL010000035">
    <property type="protein sequence ID" value="CAK1581683.1"/>
    <property type="molecule type" value="Genomic_DNA"/>
</dbReference>
<reference evidence="1 2" key="1">
    <citation type="submission" date="2023-11" db="EMBL/GenBank/DDBJ databases">
        <authorList>
            <person name="Hedman E."/>
            <person name="Englund M."/>
            <person name="Stromberg M."/>
            <person name="Nyberg Akerstrom W."/>
            <person name="Nylinder S."/>
            <person name="Jareborg N."/>
            <person name="Kallberg Y."/>
            <person name="Kronander E."/>
        </authorList>
    </citation>
    <scope>NUCLEOTIDE SEQUENCE [LARGE SCALE GENOMIC DNA]</scope>
</reference>
<gene>
    <name evidence="1" type="ORF">PARMNEM_LOCUS3322</name>
</gene>
<sequence length="120" mass="13798">MFHKQRTQRDNVVNASFILRSKLAKALKTFAEGEFIKECILEVCGILSPEKKNEFKKISLSRRTVVRRIEMIANDIKITLTGRMAGFESFSIALDESTDLSYTAQLAIFILGLDKEFHYY</sequence>
<keyword evidence="2" id="KW-1185">Reference proteome</keyword>
<dbReference type="PANTHER" id="PTHR45913:SF9">
    <property type="entry name" value="GENERAL TRANSCRIPTION FACTOR II-I REPEAT DOMAIN-CONTAINING PROTEIN 2-LIKE-RELATED"/>
    <property type="match status" value="1"/>
</dbReference>
<name>A0AAV1KF42_9NEOP</name>
<dbReference type="AlphaFoldDB" id="A0AAV1KF42"/>
<evidence type="ECO:0000313" key="2">
    <source>
        <dbReference type="Proteomes" id="UP001314205"/>
    </source>
</evidence>
<accession>A0AAV1KF42</accession>
<organism evidence="1 2">
    <name type="scientific">Parnassius mnemosyne</name>
    <name type="common">clouded apollo</name>
    <dbReference type="NCBI Taxonomy" id="213953"/>
    <lineage>
        <taxon>Eukaryota</taxon>
        <taxon>Metazoa</taxon>
        <taxon>Ecdysozoa</taxon>
        <taxon>Arthropoda</taxon>
        <taxon>Hexapoda</taxon>
        <taxon>Insecta</taxon>
        <taxon>Pterygota</taxon>
        <taxon>Neoptera</taxon>
        <taxon>Endopterygota</taxon>
        <taxon>Lepidoptera</taxon>
        <taxon>Glossata</taxon>
        <taxon>Ditrysia</taxon>
        <taxon>Papilionoidea</taxon>
        <taxon>Papilionidae</taxon>
        <taxon>Parnassiinae</taxon>
        <taxon>Parnassini</taxon>
        <taxon>Parnassius</taxon>
        <taxon>Driopa</taxon>
    </lineage>
</organism>
<evidence type="ECO:0000313" key="1">
    <source>
        <dbReference type="EMBL" id="CAK1581683.1"/>
    </source>
</evidence>
<proteinExistence type="predicted"/>
<dbReference type="Proteomes" id="UP001314205">
    <property type="component" value="Unassembled WGS sequence"/>
</dbReference>
<protein>
    <submittedName>
        <fullName evidence="1">Uncharacterized protein</fullName>
    </submittedName>
</protein>